<gene>
    <name evidence="2" type="ORF">Tco025E_01768</name>
</gene>
<evidence type="ECO:0000313" key="2">
    <source>
        <dbReference type="EMBL" id="RNF25981.1"/>
    </source>
</evidence>
<comment type="caution">
    <text evidence="2">The sequence shown here is derived from an EMBL/GenBank/DDBJ whole genome shotgun (WGS) entry which is preliminary data.</text>
</comment>
<dbReference type="EMBL" id="MKKU01000062">
    <property type="protein sequence ID" value="RNF25981.1"/>
    <property type="molecule type" value="Genomic_DNA"/>
</dbReference>
<feature type="region of interest" description="Disordered" evidence="1">
    <location>
        <begin position="1"/>
        <end position="95"/>
    </location>
</feature>
<proteinExistence type="predicted"/>
<evidence type="ECO:0000256" key="1">
    <source>
        <dbReference type="SAM" id="MobiDB-lite"/>
    </source>
</evidence>
<feature type="region of interest" description="Disordered" evidence="1">
    <location>
        <begin position="148"/>
        <end position="191"/>
    </location>
</feature>
<feature type="region of interest" description="Disordered" evidence="1">
    <location>
        <begin position="203"/>
        <end position="232"/>
    </location>
</feature>
<dbReference type="Proteomes" id="UP000284403">
    <property type="component" value="Unassembled WGS sequence"/>
</dbReference>
<feature type="region of interest" description="Disordered" evidence="1">
    <location>
        <begin position="316"/>
        <end position="347"/>
    </location>
</feature>
<dbReference type="OrthoDB" id="272006at2759"/>
<accession>A0A3R7PVY7</accession>
<organism evidence="2 3">
    <name type="scientific">Trypanosoma conorhini</name>
    <dbReference type="NCBI Taxonomy" id="83891"/>
    <lineage>
        <taxon>Eukaryota</taxon>
        <taxon>Discoba</taxon>
        <taxon>Euglenozoa</taxon>
        <taxon>Kinetoplastea</taxon>
        <taxon>Metakinetoplastina</taxon>
        <taxon>Trypanosomatida</taxon>
        <taxon>Trypanosomatidae</taxon>
        <taxon>Trypanosoma</taxon>
    </lineage>
</organism>
<sequence>MVTAAVERPMTAEERVLASNDPPPRPSSPPDLSHRQRAAANSRGTGVAVTFSGKAAPGDNAPPPAKVVNGKTKAPQVSPSDFLAGPKEPGHVTHGVRRYEDKNECMVGKALTEEWILGRKEDDPIPRRVPKQHGPKDNLVGMACSVKTEEAKQRPQRAPGMAPPHTKAAPYSETGVPPPPKQPEPAVGKRRFQAQNNLNLFGGETSRAAQGADKKQPPVRVHTRRNRSNESLDVLNLGQYTVEELHEVERKAVYGPREFTPAPLPPRQRPIIARMKSHANETHDIFGTGKGVAEPIPLHRKSVGASAPRRSEAAGIFDYPQKEQKPSKPYHPSELLSYDEASTPKNRKVSVATSAAEAARAERTATKLSKMTVQGQLFDSKSPDMEPHGGRCRGVYAPKTGVNNIF</sequence>
<keyword evidence="3" id="KW-1185">Reference proteome</keyword>
<reference evidence="2 3" key="1">
    <citation type="journal article" date="2018" name="BMC Genomics">
        <title>Genomic comparison of Trypanosoma conorhini and Trypanosoma rangeli to Trypanosoma cruzi strains of high and low virulence.</title>
        <authorList>
            <person name="Bradwell K.R."/>
            <person name="Koparde V.N."/>
            <person name="Matveyev A.V."/>
            <person name="Serrano M.G."/>
            <person name="Alves J.M."/>
            <person name="Parikh H."/>
            <person name="Huang B."/>
            <person name="Lee V."/>
            <person name="Espinosa-Alvarez O."/>
            <person name="Ortiz P.A."/>
            <person name="Costa-Martins A.G."/>
            <person name="Teixeira M.M."/>
            <person name="Buck G.A."/>
        </authorList>
    </citation>
    <scope>NUCLEOTIDE SEQUENCE [LARGE SCALE GENOMIC DNA]</scope>
    <source>
        <strain evidence="2 3">025E</strain>
    </source>
</reference>
<dbReference type="GeneID" id="40315379"/>
<evidence type="ECO:0008006" key="4">
    <source>
        <dbReference type="Google" id="ProtNLM"/>
    </source>
</evidence>
<evidence type="ECO:0000313" key="3">
    <source>
        <dbReference type="Proteomes" id="UP000284403"/>
    </source>
</evidence>
<feature type="region of interest" description="Disordered" evidence="1">
    <location>
        <begin position="375"/>
        <end position="397"/>
    </location>
</feature>
<name>A0A3R7PVY7_9TRYP</name>
<dbReference type="RefSeq" id="XP_029231187.1">
    <property type="nucleotide sequence ID" value="XM_029368704.1"/>
</dbReference>
<dbReference type="AlphaFoldDB" id="A0A3R7PVY7"/>
<protein>
    <recommendedName>
        <fullName evidence="4">Flagellum targeting protein kharon1</fullName>
    </recommendedName>
</protein>